<dbReference type="Pfam" id="PF12392">
    <property type="entry name" value="DUF3656"/>
    <property type="match status" value="1"/>
</dbReference>
<evidence type="ECO:0000259" key="1">
    <source>
        <dbReference type="Pfam" id="PF12392"/>
    </source>
</evidence>
<dbReference type="AlphaFoldDB" id="A0A9D2K0Q4"/>
<feature type="domain" description="Peptidase U32 collagenase" evidence="1">
    <location>
        <begin position="365"/>
        <end position="468"/>
    </location>
</feature>
<dbReference type="PANTHER" id="PTHR30217">
    <property type="entry name" value="PEPTIDASE U32 FAMILY"/>
    <property type="match status" value="1"/>
</dbReference>
<dbReference type="InterPro" id="IPR001539">
    <property type="entry name" value="Peptidase_U32"/>
</dbReference>
<evidence type="ECO:0000313" key="2">
    <source>
        <dbReference type="EMBL" id="HIZ73538.1"/>
    </source>
</evidence>
<gene>
    <name evidence="2" type="ORF">H9964_08155</name>
</gene>
<dbReference type="Proteomes" id="UP000824102">
    <property type="component" value="Unassembled WGS sequence"/>
</dbReference>
<dbReference type="EMBL" id="DXBB01000123">
    <property type="protein sequence ID" value="HIZ73538.1"/>
    <property type="molecule type" value="Genomic_DNA"/>
</dbReference>
<evidence type="ECO:0000313" key="3">
    <source>
        <dbReference type="Proteomes" id="UP000824102"/>
    </source>
</evidence>
<proteinExistence type="predicted"/>
<protein>
    <submittedName>
        <fullName evidence="2">U32 family peptidase</fullName>
    </submittedName>
</protein>
<accession>A0A9D2K0Q4</accession>
<reference evidence="2" key="2">
    <citation type="submission" date="2021-04" db="EMBL/GenBank/DDBJ databases">
        <authorList>
            <person name="Gilroy R."/>
        </authorList>
    </citation>
    <scope>NUCLEOTIDE SEQUENCE</scope>
    <source>
        <strain evidence="2">ChiW7-2402</strain>
    </source>
</reference>
<dbReference type="InterPro" id="IPR020988">
    <property type="entry name" value="Pept_U32_collagenase"/>
</dbReference>
<dbReference type="PANTHER" id="PTHR30217:SF10">
    <property type="entry name" value="23S RRNA 5-HYDROXYCYTIDINE C2501 SYNTHASE"/>
    <property type="match status" value="1"/>
</dbReference>
<reference evidence="2" key="1">
    <citation type="journal article" date="2021" name="PeerJ">
        <title>Extensive microbial diversity within the chicken gut microbiome revealed by metagenomics and culture.</title>
        <authorList>
            <person name="Gilroy R."/>
            <person name="Ravi A."/>
            <person name="Getino M."/>
            <person name="Pursley I."/>
            <person name="Horton D.L."/>
            <person name="Alikhan N.F."/>
            <person name="Baker D."/>
            <person name="Gharbi K."/>
            <person name="Hall N."/>
            <person name="Watson M."/>
            <person name="Adriaenssens E.M."/>
            <person name="Foster-Nyarko E."/>
            <person name="Jarju S."/>
            <person name="Secka A."/>
            <person name="Antonio M."/>
            <person name="Oren A."/>
            <person name="Chaudhuri R.R."/>
            <person name="La Ragione R."/>
            <person name="Hildebrand F."/>
            <person name="Pallen M.J."/>
        </authorList>
    </citation>
    <scope>NUCLEOTIDE SEQUENCE</scope>
    <source>
        <strain evidence="2">ChiW7-2402</strain>
    </source>
</reference>
<dbReference type="InterPro" id="IPR051454">
    <property type="entry name" value="RNA/ubiquinone_mod_enzymes"/>
</dbReference>
<name>A0A9D2K0Q4_9FIRM</name>
<comment type="caution">
    <text evidence="2">The sequence shown here is derived from an EMBL/GenBank/DDBJ whole genome shotgun (WGS) entry which is preliminary data.</text>
</comment>
<sequence>MNTELLAPAGDIACAKAALAAGADAIYLGLPAFSARAGAGNFALSEFSETVRLAHLLGAKVYVCLNTLVKDGETDAFFESALTAWNAGADALLSQDIFLGKELKRRYPSIVLHLSTQAGCCNVYGAELAKEYGFSRVVLARETPLCDIAAISEVIETEVFVQGALCSCFSGQCYFSSFAGNNSGNRGRCKQPCRKLYSIDRKGFEERAYALSLSDLSVGERVKELLQAGVISLKIEGRMRREEYVSAAVGYYRALLDGAEKNERLAARSALARTFDRGDYTEGLAFGQENLLSRNVQGHIGERVGVLEVKGGRYFCRGSARKGDGFKILRGGKEAGGAVCVAADERGFYLSSESRLRAGDEVRITTDTALKETLLKKERRREVALSLCFVAGERPRMRCGSFEMTGDEPLAHAERAPLSEEELKTCFHKTDTLPFLVTFERVETEGAFLPKSALNALRRAFFQGLAEHLAPAREALAPVGGMAQLSPVPSDKTAIIAEHLEGLKADILIYKPRDYSAIDPADVQTGEGEKFLYLPPFFTAEDERAVASALALFDGVYAEGSWGVKFAEQYHKKLFAGTGFNLTNRFAVQGAKGAGAEYFALSKELSASEQRALAAEGAFVLTLGSVKVMDLCYCPFGRTCKTCDKRGEYRLTDEAGRSFPLRRYRTGAKYCRFEVYNCVPLAGTDVGAGALVDASCRSDGKFLVGRAHTPEGALDGATRGHTERSML</sequence>
<organism evidence="2 3">
    <name type="scientific">Candidatus Gallimonas intestinavium</name>
    <dbReference type="NCBI Taxonomy" id="2838603"/>
    <lineage>
        <taxon>Bacteria</taxon>
        <taxon>Bacillati</taxon>
        <taxon>Bacillota</taxon>
        <taxon>Clostridia</taxon>
        <taxon>Candidatus Gallimonas</taxon>
    </lineage>
</organism>
<dbReference type="Pfam" id="PF01136">
    <property type="entry name" value="Peptidase_U32"/>
    <property type="match status" value="1"/>
</dbReference>